<sequence length="220" mass="23936">MKKYKLTAQARKLTGRKVKTLRRGGLLPSNVYGVKVKSQTITVKKDEFKKVYDEAGETSVVELSVGTLVKPVLISNIQVDPVTGETLHVDFRQVDLTKKVTATVPVELIGESPAESQALGTVVHQLTEIDVEALPTDLPDKFEVDISGLVEVDQAILVKDLKYDREKVKLEAGEDQIVAKVEPPQKEEEVAPPPVAEEAPVEGEAPAAEPAPEAPEVKEN</sequence>
<evidence type="ECO:0000259" key="8">
    <source>
        <dbReference type="Pfam" id="PF14693"/>
    </source>
</evidence>
<feature type="compositionally biased region" description="Low complexity" evidence="6">
    <location>
        <begin position="196"/>
        <end position="211"/>
    </location>
</feature>
<dbReference type="InterPro" id="IPR037121">
    <property type="entry name" value="Ribosomal_bL25_C"/>
</dbReference>
<proteinExistence type="inferred from homology"/>
<dbReference type="Proteomes" id="UP000178429">
    <property type="component" value="Unassembled WGS sequence"/>
</dbReference>
<organism evidence="9 10">
    <name type="scientific">Candidatus Woesebacteria bacterium RIFCSPLOWO2_01_FULL_44_14</name>
    <dbReference type="NCBI Taxonomy" id="1802525"/>
    <lineage>
        <taxon>Bacteria</taxon>
        <taxon>Candidatus Woeseibacteriota</taxon>
    </lineage>
</organism>
<dbReference type="Pfam" id="PF01386">
    <property type="entry name" value="Ribosomal_L25p"/>
    <property type="match status" value="1"/>
</dbReference>
<keyword evidence="4 5" id="KW-0687">Ribonucleoprotein</keyword>
<accession>A0A1F8C2K6</accession>
<dbReference type="EMBL" id="MGHL01000006">
    <property type="protein sequence ID" value="OGM70069.1"/>
    <property type="molecule type" value="Genomic_DNA"/>
</dbReference>
<dbReference type="GO" id="GO:0003735">
    <property type="term" value="F:structural constituent of ribosome"/>
    <property type="evidence" value="ECO:0007669"/>
    <property type="project" value="InterPro"/>
</dbReference>
<dbReference type="PANTHER" id="PTHR33284">
    <property type="entry name" value="RIBOSOMAL PROTEIN L25/GLN-TRNA SYNTHETASE, ANTI-CODON-BINDING DOMAIN-CONTAINING PROTEIN"/>
    <property type="match status" value="1"/>
</dbReference>
<dbReference type="Gene3D" id="2.40.240.10">
    <property type="entry name" value="Ribosomal Protein L25, Chain P"/>
    <property type="match status" value="1"/>
</dbReference>
<dbReference type="SUPFAM" id="SSF50715">
    <property type="entry name" value="Ribosomal protein L25-like"/>
    <property type="match status" value="1"/>
</dbReference>
<keyword evidence="3 5" id="KW-0689">Ribosomal protein</keyword>
<dbReference type="InterPro" id="IPR029751">
    <property type="entry name" value="Ribosomal_L25_dom"/>
</dbReference>
<dbReference type="GO" id="GO:0008097">
    <property type="term" value="F:5S rRNA binding"/>
    <property type="evidence" value="ECO:0007669"/>
    <property type="project" value="InterPro"/>
</dbReference>
<gene>
    <name evidence="5" type="primary">rplY</name>
    <name evidence="5" type="synonym">ctc</name>
    <name evidence="9" type="ORF">A2975_03265</name>
</gene>
<dbReference type="HAMAP" id="MF_01334">
    <property type="entry name" value="Ribosomal_bL25_CTC"/>
    <property type="match status" value="1"/>
</dbReference>
<dbReference type="GO" id="GO:0006412">
    <property type="term" value="P:translation"/>
    <property type="evidence" value="ECO:0007669"/>
    <property type="project" value="UniProtKB-UniRule"/>
</dbReference>
<dbReference type="Pfam" id="PF14693">
    <property type="entry name" value="Ribosomal_TL5_C"/>
    <property type="match status" value="1"/>
</dbReference>
<evidence type="ECO:0000256" key="2">
    <source>
        <dbReference type="ARBA" id="ARBA00022884"/>
    </source>
</evidence>
<evidence type="ECO:0000259" key="7">
    <source>
        <dbReference type="Pfam" id="PF01386"/>
    </source>
</evidence>
<evidence type="ECO:0000313" key="9">
    <source>
        <dbReference type="EMBL" id="OGM70069.1"/>
    </source>
</evidence>
<comment type="similarity">
    <text evidence="5">Belongs to the bacterial ribosomal protein bL25 family. CTC subfamily.</text>
</comment>
<name>A0A1F8C2K6_9BACT</name>
<feature type="region of interest" description="Disordered" evidence="6">
    <location>
        <begin position="174"/>
        <end position="220"/>
    </location>
</feature>
<dbReference type="Gene3D" id="2.170.120.20">
    <property type="entry name" value="Ribosomal protein L25, beta domain"/>
    <property type="match status" value="1"/>
</dbReference>
<dbReference type="STRING" id="1802525.A2975_03265"/>
<dbReference type="GO" id="GO:0022625">
    <property type="term" value="C:cytosolic large ribosomal subunit"/>
    <property type="evidence" value="ECO:0007669"/>
    <property type="project" value="TreeGrafter"/>
</dbReference>
<protein>
    <recommendedName>
        <fullName evidence="5">Large ribosomal subunit protein bL25</fullName>
    </recommendedName>
    <alternativeName>
        <fullName evidence="5">General stress protein CTC</fullName>
    </alternativeName>
</protein>
<evidence type="ECO:0000256" key="4">
    <source>
        <dbReference type="ARBA" id="ARBA00023274"/>
    </source>
</evidence>
<dbReference type="NCBIfam" id="TIGR00731">
    <property type="entry name" value="bL25_bact_ctc"/>
    <property type="match status" value="1"/>
</dbReference>
<reference evidence="9 10" key="1">
    <citation type="journal article" date="2016" name="Nat. Commun.">
        <title>Thousands of microbial genomes shed light on interconnected biogeochemical processes in an aquifer system.</title>
        <authorList>
            <person name="Anantharaman K."/>
            <person name="Brown C.T."/>
            <person name="Hug L.A."/>
            <person name="Sharon I."/>
            <person name="Castelle C.J."/>
            <person name="Probst A.J."/>
            <person name="Thomas B.C."/>
            <person name="Singh A."/>
            <person name="Wilkins M.J."/>
            <person name="Karaoz U."/>
            <person name="Brodie E.L."/>
            <person name="Williams K.H."/>
            <person name="Hubbard S.S."/>
            <person name="Banfield J.F."/>
        </authorList>
    </citation>
    <scope>NUCLEOTIDE SEQUENCE [LARGE SCALE GENOMIC DNA]</scope>
</reference>
<keyword evidence="1 5" id="KW-0699">rRNA-binding</keyword>
<dbReference type="InterPro" id="IPR001021">
    <property type="entry name" value="Ribosomal_bL25_long"/>
</dbReference>
<feature type="domain" description="Large ribosomal subunit protein bL25 beta" evidence="8">
    <location>
        <begin position="99"/>
        <end position="185"/>
    </location>
</feature>
<dbReference type="InterPro" id="IPR020930">
    <property type="entry name" value="Ribosomal_uL5_bac-type"/>
</dbReference>
<comment type="caution">
    <text evidence="9">The sequence shown here is derived from an EMBL/GenBank/DDBJ whole genome shotgun (WGS) entry which is preliminary data.</text>
</comment>
<dbReference type="AlphaFoldDB" id="A0A1F8C2K6"/>
<dbReference type="CDD" id="cd00495">
    <property type="entry name" value="Ribosomal_L25_TL5_CTC"/>
    <property type="match status" value="1"/>
</dbReference>
<feature type="domain" description="Large ribosomal subunit protein bL25 L25" evidence="7">
    <location>
        <begin position="6"/>
        <end position="91"/>
    </location>
</feature>
<comment type="function">
    <text evidence="5">This is one of the proteins that binds to the 5S RNA in the ribosome where it forms part of the central protuberance.</text>
</comment>
<dbReference type="PANTHER" id="PTHR33284:SF1">
    <property type="entry name" value="RIBOSOMAL PROTEIN L25_GLN-TRNA SYNTHETASE, ANTI-CODON-BINDING DOMAIN-CONTAINING PROTEIN"/>
    <property type="match status" value="1"/>
</dbReference>
<dbReference type="InterPro" id="IPR020057">
    <property type="entry name" value="Ribosomal_bL25_b-dom"/>
</dbReference>
<evidence type="ECO:0000256" key="3">
    <source>
        <dbReference type="ARBA" id="ARBA00022980"/>
    </source>
</evidence>
<evidence type="ECO:0000256" key="6">
    <source>
        <dbReference type="SAM" id="MobiDB-lite"/>
    </source>
</evidence>
<dbReference type="InterPro" id="IPR011035">
    <property type="entry name" value="Ribosomal_bL25/Gln-tRNA_synth"/>
</dbReference>
<comment type="subunit">
    <text evidence="5">Part of the 50S ribosomal subunit; part of the 5S rRNA/L5/L18/L25 subcomplex. Contacts the 5S rRNA. Binds to the 5S rRNA independently of L5 and L18.</text>
</comment>
<keyword evidence="2 5" id="KW-0694">RNA-binding</keyword>
<evidence type="ECO:0000256" key="1">
    <source>
        <dbReference type="ARBA" id="ARBA00022730"/>
    </source>
</evidence>
<evidence type="ECO:0000256" key="5">
    <source>
        <dbReference type="HAMAP-Rule" id="MF_01334"/>
    </source>
</evidence>
<dbReference type="InterPro" id="IPR020056">
    <property type="entry name" value="Rbsml_bL25/Gln-tRNA_synth_N"/>
</dbReference>
<evidence type="ECO:0000313" key="10">
    <source>
        <dbReference type="Proteomes" id="UP000178429"/>
    </source>
</evidence>